<comment type="caution">
    <text evidence="1">The sequence shown here is derived from an EMBL/GenBank/DDBJ whole genome shotgun (WGS) entry which is preliminary data.</text>
</comment>
<accession>A0ACB8Q9R9</accession>
<proteinExistence type="predicted"/>
<organism evidence="1 2">
    <name type="scientific">Vararia minispora EC-137</name>
    <dbReference type="NCBI Taxonomy" id="1314806"/>
    <lineage>
        <taxon>Eukaryota</taxon>
        <taxon>Fungi</taxon>
        <taxon>Dikarya</taxon>
        <taxon>Basidiomycota</taxon>
        <taxon>Agaricomycotina</taxon>
        <taxon>Agaricomycetes</taxon>
        <taxon>Russulales</taxon>
        <taxon>Lachnocladiaceae</taxon>
        <taxon>Vararia</taxon>
    </lineage>
</organism>
<reference evidence="1" key="2">
    <citation type="journal article" date="2022" name="New Phytol.">
        <title>Evolutionary transition to the ectomycorrhizal habit in the genomes of a hyperdiverse lineage of mushroom-forming fungi.</title>
        <authorList>
            <person name="Looney B."/>
            <person name="Miyauchi S."/>
            <person name="Morin E."/>
            <person name="Drula E."/>
            <person name="Courty P.E."/>
            <person name="Kohler A."/>
            <person name="Kuo A."/>
            <person name="LaButti K."/>
            <person name="Pangilinan J."/>
            <person name="Lipzen A."/>
            <person name="Riley R."/>
            <person name="Andreopoulos W."/>
            <person name="He G."/>
            <person name="Johnson J."/>
            <person name="Nolan M."/>
            <person name="Tritt A."/>
            <person name="Barry K.W."/>
            <person name="Grigoriev I.V."/>
            <person name="Nagy L.G."/>
            <person name="Hibbett D."/>
            <person name="Henrissat B."/>
            <person name="Matheny P.B."/>
            <person name="Labbe J."/>
            <person name="Martin F.M."/>
        </authorList>
    </citation>
    <scope>NUCLEOTIDE SEQUENCE</scope>
    <source>
        <strain evidence="1">EC-137</strain>
    </source>
</reference>
<evidence type="ECO:0000313" key="1">
    <source>
        <dbReference type="EMBL" id="KAI0028300.1"/>
    </source>
</evidence>
<gene>
    <name evidence="1" type="ORF">K488DRAFT_89866</name>
</gene>
<dbReference type="EMBL" id="MU273766">
    <property type="protein sequence ID" value="KAI0028300.1"/>
    <property type="molecule type" value="Genomic_DNA"/>
</dbReference>
<name>A0ACB8Q9R9_9AGAM</name>
<sequence>MARRPTRRAEQTRSPSPESPLQSAEQTRSPSPESLLQSAEQIHSPSPKPPLQRAQLDTRESLILAQAVYEFGVREWPKVVQVMTSHRLIDRPSSAFTPEVFFPSFLRSELCSNSGESCSKVWEELMSEASIEYADEQVSRKHGLPCRRLAYVWHQKRLAELRDLIAAEETQFRPVAAEIDAIRSGAWDDRIKAMAGDAYYDDADDQEDDVQDMDMSPDDAQFIDVESAEEPEQTTSGAPRESVPPEEPPSQEPAPSPEAAPLPDVHVVSATSSPHPAPSASIIVDTRSPSPAPAVAPEIEAVPGHEPEPEPEQEPEPEPEAEEQVHEQVHEQEHEHEPADAEEDEVEVIEVDRGAQKESVTTPEPEFEVEVEHEVEAEPAPTDDEDEEVIVIDEPEDSAASSVDTVEEASDGFSSDRSDVTPEDEDEDEGVDIEVDVEGDAEPDTRREQKETSPDIPLAAELDQGPPTPAPVPERKITRSQGKRKMSEAASEMSEQGRNKRLRDDSHPVEEEDASARRRTAESSKKFERVIMMLHADISNHRNGTIFQNPIKPSEAPDYHEIVKRPMDLKTMKARIKSGAIASSLEFQRDIFLMFANSMMYNRPKSDIYNMAEEMMLESEAKIQEFRQTEVLRGG</sequence>
<reference evidence="1" key="1">
    <citation type="submission" date="2021-02" db="EMBL/GenBank/DDBJ databases">
        <authorList>
            <consortium name="DOE Joint Genome Institute"/>
            <person name="Ahrendt S."/>
            <person name="Looney B.P."/>
            <person name="Miyauchi S."/>
            <person name="Morin E."/>
            <person name="Drula E."/>
            <person name="Courty P.E."/>
            <person name="Chicoki N."/>
            <person name="Fauchery L."/>
            <person name="Kohler A."/>
            <person name="Kuo A."/>
            <person name="Labutti K."/>
            <person name="Pangilinan J."/>
            <person name="Lipzen A."/>
            <person name="Riley R."/>
            <person name="Andreopoulos W."/>
            <person name="He G."/>
            <person name="Johnson J."/>
            <person name="Barry K.W."/>
            <person name="Grigoriev I.V."/>
            <person name="Nagy L."/>
            <person name="Hibbett D."/>
            <person name="Henrissat B."/>
            <person name="Matheny P.B."/>
            <person name="Labbe J."/>
            <person name="Martin F."/>
        </authorList>
    </citation>
    <scope>NUCLEOTIDE SEQUENCE</scope>
    <source>
        <strain evidence="1">EC-137</strain>
    </source>
</reference>
<protein>
    <submittedName>
        <fullName evidence="1">Uncharacterized protein</fullName>
    </submittedName>
</protein>
<dbReference type="Proteomes" id="UP000814128">
    <property type="component" value="Unassembled WGS sequence"/>
</dbReference>
<keyword evidence="2" id="KW-1185">Reference proteome</keyword>
<evidence type="ECO:0000313" key="2">
    <source>
        <dbReference type="Proteomes" id="UP000814128"/>
    </source>
</evidence>